<evidence type="ECO:0000313" key="3">
    <source>
        <dbReference type="Proteomes" id="UP000005239"/>
    </source>
</evidence>
<dbReference type="EnsemblMetazoa" id="PPA06794.1">
    <property type="protein sequence ID" value="PPA06794.1"/>
    <property type="gene ID" value="WBGene00096348"/>
</dbReference>
<protein>
    <submittedName>
        <fullName evidence="2">Uncharacterized protein</fullName>
    </submittedName>
</protein>
<accession>A0A8R1U7U2</accession>
<accession>A0A2A6CWA1</accession>
<dbReference type="Gene3D" id="3.30.760.10">
    <property type="entry name" value="RNA Cap, Translation Initiation Factor Eif4e"/>
    <property type="match status" value="1"/>
</dbReference>
<organism evidence="2 3">
    <name type="scientific">Pristionchus pacificus</name>
    <name type="common">Parasitic nematode worm</name>
    <dbReference type="NCBI Taxonomy" id="54126"/>
    <lineage>
        <taxon>Eukaryota</taxon>
        <taxon>Metazoa</taxon>
        <taxon>Ecdysozoa</taxon>
        <taxon>Nematoda</taxon>
        <taxon>Chromadorea</taxon>
        <taxon>Rhabditida</taxon>
        <taxon>Rhabditina</taxon>
        <taxon>Diplogasteromorpha</taxon>
        <taxon>Diplogasteroidea</taxon>
        <taxon>Neodiplogasteridae</taxon>
        <taxon>Pristionchus</taxon>
    </lineage>
</organism>
<gene>
    <name evidence="2" type="primary">WBGene00096348</name>
</gene>
<dbReference type="Proteomes" id="UP000005239">
    <property type="component" value="Unassembled WGS sequence"/>
</dbReference>
<dbReference type="InterPro" id="IPR023398">
    <property type="entry name" value="TIF_eIF4e-like"/>
</dbReference>
<evidence type="ECO:0000313" key="2">
    <source>
        <dbReference type="EnsemblMetazoa" id="PPA06794.1"/>
    </source>
</evidence>
<reference evidence="3" key="1">
    <citation type="journal article" date="2008" name="Nat. Genet.">
        <title>The Pristionchus pacificus genome provides a unique perspective on nematode lifestyle and parasitism.</title>
        <authorList>
            <person name="Dieterich C."/>
            <person name="Clifton S.W."/>
            <person name="Schuster L.N."/>
            <person name="Chinwalla A."/>
            <person name="Delehaunty K."/>
            <person name="Dinkelacker I."/>
            <person name="Fulton L."/>
            <person name="Fulton R."/>
            <person name="Godfrey J."/>
            <person name="Minx P."/>
            <person name="Mitreva M."/>
            <person name="Roeseler W."/>
            <person name="Tian H."/>
            <person name="Witte H."/>
            <person name="Yang S.P."/>
            <person name="Wilson R.K."/>
            <person name="Sommer R.J."/>
        </authorList>
    </citation>
    <scope>NUCLEOTIDE SEQUENCE [LARGE SCALE GENOMIC DNA]</scope>
    <source>
        <strain evidence="3">PS312</strain>
    </source>
</reference>
<dbReference type="AlphaFoldDB" id="A0A2A6CWA1"/>
<keyword evidence="3" id="KW-1185">Reference proteome</keyword>
<sequence length="143" mass="16726">MAAGVSKTRQCRFSHRDHEKDSMEREWKEMEERTQYEDQHPLGRTPTVIEDEKDRWVLLPSSPSILLKTNGGSVSEAQLVVRPSPPSMLVRHPLQSRWTLRYLEADHNKEWEDCLKCVSLFEAVVDFCALYFYTHTANGMNMR</sequence>
<proteinExistence type="predicted"/>
<dbReference type="OrthoDB" id="590761at2759"/>
<name>A0A2A6CWA1_PRIPA</name>
<feature type="region of interest" description="Disordered" evidence="1">
    <location>
        <begin position="1"/>
        <end position="45"/>
    </location>
</feature>
<reference evidence="2" key="2">
    <citation type="submission" date="2022-06" db="UniProtKB">
        <authorList>
            <consortium name="EnsemblMetazoa"/>
        </authorList>
    </citation>
    <scope>IDENTIFICATION</scope>
    <source>
        <strain evidence="2">PS312</strain>
    </source>
</reference>
<evidence type="ECO:0000256" key="1">
    <source>
        <dbReference type="SAM" id="MobiDB-lite"/>
    </source>
</evidence>
<feature type="compositionally biased region" description="Basic and acidic residues" evidence="1">
    <location>
        <begin position="14"/>
        <end position="41"/>
    </location>
</feature>
<dbReference type="SUPFAM" id="SSF55418">
    <property type="entry name" value="eIF4e-like"/>
    <property type="match status" value="1"/>
</dbReference>